<keyword evidence="2" id="KW-1185">Reference proteome</keyword>
<accession>A0A392SE52</accession>
<feature type="non-terminal residue" evidence="1">
    <location>
        <position position="1"/>
    </location>
</feature>
<dbReference type="EMBL" id="LXQA010368226">
    <property type="protein sequence ID" value="MCI47158.1"/>
    <property type="molecule type" value="Genomic_DNA"/>
</dbReference>
<comment type="caution">
    <text evidence="1">The sequence shown here is derived from an EMBL/GenBank/DDBJ whole genome shotgun (WGS) entry which is preliminary data.</text>
</comment>
<dbReference type="Proteomes" id="UP000265520">
    <property type="component" value="Unassembled WGS sequence"/>
</dbReference>
<organism evidence="1 2">
    <name type="scientific">Trifolium medium</name>
    <dbReference type="NCBI Taxonomy" id="97028"/>
    <lineage>
        <taxon>Eukaryota</taxon>
        <taxon>Viridiplantae</taxon>
        <taxon>Streptophyta</taxon>
        <taxon>Embryophyta</taxon>
        <taxon>Tracheophyta</taxon>
        <taxon>Spermatophyta</taxon>
        <taxon>Magnoliopsida</taxon>
        <taxon>eudicotyledons</taxon>
        <taxon>Gunneridae</taxon>
        <taxon>Pentapetalae</taxon>
        <taxon>rosids</taxon>
        <taxon>fabids</taxon>
        <taxon>Fabales</taxon>
        <taxon>Fabaceae</taxon>
        <taxon>Papilionoideae</taxon>
        <taxon>50 kb inversion clade</taxon>
        <taxon>NPAAA clade</taxon>
        <taxon>Hologalegina</taxon>
        <taxon>IRL clade</taxon>
        <taxon>Trifolieae</taxon>
        <taxon>Trifolium</taxon>
    </lineage>
</organism>
<sequence length="46" mass="4673">VRGRCGGVGVAETVVGVGGGDMEECQALLLNLFSADSVFIFMAVTP</sequence>
<reference evidence="1 2" key="1">
    <citation type="journal article" date="2018" name="Front. Plant Sci.">
        <title>Red Clover (Trifolium pratense) and Zigzag Clover (T. medium) - A Picture of Genomic Similarities and Differences.</title>
        <authorList>
            <person name="Dluhosova J."/>
            <person name="Istvanek J."/>
            <person name="Nedelnik J."/>
            <person name="Repkova J."/>
        </authorList>
    </citation>
    <scope>NUCLEOTIDE SEQUENCE [LARGE SCALE GENOMIC DNA]</scope>
    <source>
        <strain evidence="2">cv. 10/8</strain>
        <tissue evidence="1">Leaf</tissue>
    </source>
</reference>
<protein>
    <submittedName>
        <fullName evidence="1">Uncharacterized protein</fullName>
    </submittedName>
</protein>
<name>A0A392SE52_9FABA</name>
<evidence type="ECO:0000313" key="1">
    <source>
        <dbReference type="EMBL" id="MCI47158.1"/>
    </source>
</evidence>
<dbReference type="AlphaFoldDB" id="A0A392SE52"/>
<proteinExistence type="predicted"/>
<evidence type="ECO:0000313" key="2">
    <source>
        <dbReference type="Proteomes" id="UP000265520"/>
    </source>
</evidence>